<reference evidence="2 3" key="1">
    <citation type="submission" date="2006-02" db="EMBL/GenBank/DDBJ databases">
        <authorList>
            <person name="Murray A."/>
            <person name="Staley J."/>
            <person name="Ferriera S."/>
            <person name="Johnson J."/>
            <person name="Kravitz S."/>
            <person name="Halpern A."/>
            <person name="Remington K."/>
            <person name="Beeson K."/>
            <person name="Tran B."/>
            <person name="Rogers Y.-H."/>
            <person name="Friedman R."/>
            <person name="Venter J.C."/>
        </authorList>
    </citation>
    <scope>NUCLEOTIDE SEQUENCE [LARGE SCALE GENOMIC DNA]</scope>
    <source>
        <strain evidence="2 3">23-P</strain>
    </source>
</reference>
<feature type="transmembrane region" description="Helical" evidence="1">
    <location>
        <begin position="72"/>
        <end position="95"/>
    </location>
</feature>
<dbReference type="eggNOG" id="ENOG5030VWY">
    <property type="taxonomic scope" value="Bacteria"/>
</dbReference>
<name>A4C001_9FLAO</name>
<proteinExistence type="predicted"/>
<keyword evidence="1" id="KW-0472">Membrane</keyword>
<keyword evidence="3" id="KW-1185">Reference proteome</keyword>
<feature type="transmembrane region" description="Helical" evidence="1">
    <location>
        <begin position="154"/>
        <end position="169"/>
    </location>
</feature>
<evidence type="ECO:0000313" key="3">
    <source>
        <dbReference type="Proteomes" id="UP000003053"/>
    </source>
</evidence>
<evidence type="ECO:0000313" key="2">
    <source>
        <dbReference type="EMBL" id="EAR12744.1"/>
    </source>
</evidence>
<protein>
    <submittedName>
        <fullName evidence="2">Uncharacterized protein</fullName>
    </submittedName>
</protein>
<dbReference type="STRING" id="313594.PI23P_08960"/>
<feature type="transmembrane region" description="Helical" evidence="1">
    <location>
        <begin position="176"/>
        <end position="197"/>
    </location>
</feature>
<feature type="transmembrane region" description="Helical" evidence="1">
    <location>
        <begin position="131"/>
        <end position="148"/>
    </location>
</feature>
<feature type="transmembrane region" description="Helical" evidence="1">
    <location>
        <begin position="101"/>
        <end position="119"/>
    </location>
</feature>
<gene>
    <name evidence="2" type="ORF">PI23P_08960</name>
</gene>
<dbReference type="RefSeq" id="WP_004570412.1">
    <property type="nucleotide sequence ID" value="NZ_CH724148.1"/>
</dbReference>
<dbReference type="OrthoDB" id="977790at2"/>
<comment type="caution">
    <text evidence="2">The sequence shown here is derived from an EMBL/GenBank/DDBJ whole genome shotgun (WGS) entry which is preliminary data.</text>
</comment>
<feature type="transmembrane region" description="Helical" evidence="1">
    <location>
        <begin position="21"/>
        <end position="40"/>
    </location>
</feature>
<keyword evidence="1" id="KW-1133">Transmembrane helix</keyword>
<accession>A4C001</accession>
<evidence type="ECO:0000256" key="1">
    <source>
        <dbReference type="SAM" id="Phobius"/>
    </source>
</evidence>
<feature type="transmembrane region" description="Helical" evidence="1">
    <location>
        <begin position="217"/>
        <end position="234"/>
    </location>
</feature>
<feature type="transmembrane region" description="Helical" evidence="1">
    <location>
        <begin position="46"/>
        <end position="65"/>
    </location>
</feature>
<keyword evidence="1" id="KW-0812">Transmembrane</keyword>
<organism evidence="2 3">
    <name type="scientific">Polaribacter irgensii 23-P</name>
    <dbReference type="NCBI Taxonomy" id="313594"/>
    <lineage>
        <taxon>Bacteria</taxon>
        <taxon>Pseudomonadati</taxon>
        <taxon>Bacteroidota</taxon>
        <taxon>Flavobacteriia</taxon>
        <taxon>Flavobacteriales</taxon>
        <taxon>Flavobacteriaceae</taxon>
    </lineage>
</organism>
<dbReference type="Proteomes" id="UP000003053">
    <property type="component" value="Unassembled WGS sequence"/>
</dbReference>
<dbReference type="HOGENOM" id="CLU_1164702_0_0_10"/>
<sequence>MKIKTVSTEDLKAIFFLFNRRIGIFICFVFVLFFDSLYFTEHVLNSQIPINIFMGIGFLGMYYRATPRLKELMLYAVLIGFAGEYLFSRALGMYTYRLENIPLYVPFGHAALYGRIFMFSKASVVRKHHKAVEGILVLITLLLATIYVLFFNDVFGFVMTFIIFMLLWRRPKDRVFFFAMYLLVAILEIGGTAFGAWSWPSIGFDFFTFLPSNNPPSGISLFYFLLDVGCFFFYTQRHKVVWRRVQNIKKLVKK</sequence>
<dbReference type="EMBL" id="AAOG01000002">
    <property type="protein sequence ID" value="EAR12744.1"/>
    <property type="molecule type" value="Genomic_DNA"/>
</dbReference>
<dbReference type="AlphaFoldDB" id="A4C001"/>